<dbReference type="Proteomes" id="UP000677180">
    <property type="component" value="Chromosome"/>
</dbReference>
<evidence type="ECO:0000313" key="3">
    <source>
        <dbReference type="Proteomes" id="UP000273044"/>
    </source>
</evidence>
<sequence>MNPLSAEDFIAWADRLARLPWPLTLDAFRGTAIGFGWSPTDRPWEFVVDFTSGPRRMVLFGGRSGGIHNMSFPLIKPPGESAEDAAQLNELFVSYETTGTQAWGKPFYTDPSEDPTVAWRLPNHTVAEIVGGPDMILSTFFTPQGSFIYG</sequence>
<accession>A0A3N4CY74</accession>
<dbReference type="GeneID" id="64408378"/>
<dbReference type="AlphaFoldDB" id="A0A3N4CY74"/>
<evidence type="ECO:0000313" key="1">
    <source>
        <dbReference type="EMBL" id="QUC11245.1"/>
    </source>
</evidence>
<protein>
    <submittedName>
        <fullName evidence="2">Uncharacterized protein</fullName>
    </submittedName>
</protein>
<dbReference type="InterPro" id="IPR046268">
    <property type="entry name" value="DUF6301"/>
</dbReference>
<proteinExistence type="predicted"/>
<reference evidence="1" key="2">
    <citation type="submission" date="2021-03" db="EMBL/GenBank/DDBJ databases">
        <title>Human Oral Microbial Genomes.</title>
        <authorList>
            <person name="Johnston C.D."/>
            <person name="Chen T."/>
            <person name="Dewhirst F.E."/>
        </authorList>
    </citation>
    <scope>NUCLEOTIDE SEQUENCE</scope>
    <source>
        <strain evidence="1">F0714</strain>
    </source>
</reference>
<dbReference type="Proteomes" id="UP000273044">
    <property type="component" value="Chromosome"/>
</dbReference>
<keyword evidence="3" id="KW-1185">Reference proteome</keyword>
<evidence type="ECO:0000313" key="2">
    <source>
        <dbReference type="EMBL" id="VEH71652.1"/>
    </source>
</evidence>
<dbReference type="OMA" id="MSFTRTD"/>
<dbReference type="EMBL" id="LR134406">
    <property type="protein sequence ID" value="VEH71652.1"/>
    <property type="molecule type" value="Genomic_DNA"/>
</dbReference>
<gene>
    <name evidence="1" type="ORF">J5A53_00615</name>
    <name evidence="2" type="ORF">NCTC12967_02978</name>
</gene>
<organism evidence="2 3">
    <name type="scientific">Arachnia propionica</name>
    <dbReference type="NCBI Taxonomy" id="1750"/>
    <lineage>
        <taxon>Bacteria</taxon>
        <taxon>Bacillati</taxon>
        <taxon>Actinomycetota</taxon>
        <taxon>Actinomycetes</taxon>
        <taxon>Propionibacteriales</taxon>
        <taxon>Propionibacteriaceae</taxon>
        <taxon>Arachnia</taxon>
    </lineage>
</organism>
<name>A0A3N4CY74_9ACTN</name>
<dbReference type="EMBL" id="CP072385">
    <property type="protein sequence ID" value="QUC11245.1"/>
    <property type="molecule type" value="Genomic_DNA"/>
</dbReference>
<dbReference type="Pfam" id="PF19818">
    <property type="entry name" value="DUF6301"/>
    <property type="match status" value="1"/>
</dbReference>
<dbReference type="OrthoDB" id="3735993at2"/>
<reference evidence="2 3" key="1">
    <citation type="submission" date="2018-12" db="EMBL/GenBank/DDBJ databases">
        <authorList>
            <consortium name="Pathogen Informatics"/>
        </authorList>
    </citation>
    <scope>NUCLEOTIDE SEQUENCE [LARGE SCALE GENOMIC DNA]</scope>
    <source>
        <strain evidence="2 3">NCTC12967</strain>
    </source>
</reference>
<dbReference type="RefSeq" id="WP_014847988.1">
    <property type="nucleotide sequence ID" value="NZ_CAJZDL010000026.1"/>
</dbReference>